<evidence type="ECO:0000313" key="2">
    <source>
        <dbReference type="Proteomes" id="UP000235748"/>
    </source>
</evidence>
<gene>
    <name evidence="1" type="ORF">CJ235_06020</name>
</gene>
<protein>
    <submittedName>
        <fullName evidence="1">Uncharacterized protein</fullName>
    </submittedName>
</protein>
<dbReference type="AlphaFoldDB" id="A0A2N6QJZ8"/>
<dbReference type="Proteomes" id="UP000235748">
    <property type="component" value="Unassembled WGS sequence"/>
</dbReference>
<dbReference type="EMBL" id="PNGG01000002">
    <property type="protein sequence ID" value="PMC19921.1"/>
    <property type="molecule type" value="Genomic_DNA"/>
</dbReference>
<organism evidence="1 2">
    <name type="scientific">Staphylococcus pettenkoferi</name>
    <dbReference type="NCBI Taxonomy" id="170573"/>
    <lineage>
        <taxon>Bacteria</taxon>
        <taxon>Bacillati</taxon>
        <taxon>Bacillota</taxon>
        <taxon>Bacilli</taxon>
        <taxon>Bacillales</taxon>
        <taxon>Staphylococcaceae</taxon>
        <taxon>Staphylococcus</taxon>
    </lineage>
</organism>
<dbReference type="Gene3D" id="3.90.20.10">
    <property type="match status" value="1"/>
</dbReference>
<dbReference type="RefSeq" id="WP_002472465.1">
    <property type="nucleotide sequence ID" value="NZ_JAASJD010000001.1"/>
</dbReference>
<sequence>MNDNKQQPQLNTEYYPALYTAPTHQLQASIDKMVTKDEFKQYEKVNNARFDSIDKRFEEVDRRFKEVDKRFDRLESKIEALPQQIGVLIDSKINEHESKELKWLLGLSVGVVCTFFKTIGLI</sequence>
<proteinExistence type="predicted"/>
<reference evidence="1 2" key="1">
    <citation type="submission" date="2017-09" db="EMBL/GenBank/DDBJ databases">
        <title>Bacterial strain isolated from the female urinary microbiota.</title>
        <authorList>
            <person name="Thomas-White K."/>
            <person name="Kumar N."/>
            <person name="Forster S."/>
            <person name="Putonti C."/>
            <person name="Lawley T."/>
            <person name="Wolfe A.J."/>
        </authorList>
    </citation>
    <scope>NUCLEOTIDE SEQUENCE [LARGE SCALE GENOMIC DNA]</scope>
    <source>
        <strain evidence="1 2">UMB0834</strain>
    </source>
</reference>
<name>A0A2N6QJZ8_9STAP</name>
<comment type="caution">
    <text evidence="1">The sequence shown here is derived from an EMBL/GenBank/DDBJ whole genome shotgun (WGS) entry which is preliminary data.</text>
</comment>
<accession>A0A2N6QJZ8</accession>
<dbReference type="STRING" id="170573.GCA_001076995_01146"/>
<evidence type="ECO:0000313" key="1">
    <source>
        <dbReference type="EMBL" id="PMC19921.1"/>
    </source>
</evidence>